<dbReference type="Proteomes" id="UP000293172">
    <property type="component" value="Unassembled WGS sequence"/>
</dbReference>
<name>A0A4Q9R3D1_9GAMM</name>
<dbReference type="GO" id="GO:1902201">
    <property type="term" value="P:negative regulation of bacterial-type flagellum-dependent cell motility"/>
    <property type="evidence" value="ECO:0007669"/>
    <property type="project" value="TreeGrafter"/>
</dbReference>
<dbReference type="EMBL" id="QJUL01000010">
    <property type="protein sequence ID" value="TBU94410.1"/>
    <property type="molecule type" value="Genomic_DNA"/>
</dbReference>
<protein>
    <recommendedName>
        <fullName evidence="3">diguanylate cyclase</fullName>
        <ecNumber evidence="3">2.7.7.65</ecNumber>
    </recommendedName>
</protein>
<dbReference type="FunFam" id="3.30.70.270:FF:000001">
    <property type="entry name" value="Diguanylate cyclase domain protein"/>
    <property type="match status" value="1"/>
</dbReference>
<dbReference type="CDD" id="cd01949">
    <property type="entry name" value="GGDEF"/>
    <property type="match status" value="1"/>
</dbReference>
<dbReference type="InterPro" id="IPR029151">
    <property type="entry name" value="Sensor-like_sf"/>
</dbReference>
<dbReference type="GO" id="GO:0005886">
    <property type="term" value="C:plasma membrane"/>
    <property type="evidence" value="ECO:0007669"/>
    <property type="project" value="UniProtKB-SubCell"/>
</dbReference>
<proteinExistence type="predicted"/>
<comment type="caution">
    <text evidence="6">The sequence shown here is derived from an EMBL/GenBank/DDBJ whole genome shotgun (WGS) entry which is preliminary data.</text>
</comment>
<comment type="cofactor">
    <cofactor evidence="1">
        <name>Mg(2+)</name>
        <dbReference type="ChEBI" id="CHEBI:18420"/>
    </cofactor>
</comment>
<dbReference type="SUPFAM" id="SSF103190">
    <property type="entry name" value="Sensory domain-like"/>
    <property type="match status" value="2"/>
</dbReference>
<evidence type="ECO:0000313" key="6">
    <source>
        <dbReference type="EMBL" id="TBU94410.1"/>
    </source>
</evidence>
<dbReference type="EMBL" id="QJUM01000046">
    <property type="protein sequence ID" value="TBU99558.1"/>
    <property type="molecule type" value="Genomic_DNA"/>
</dbReference>
<dbReference type="InterPro" id="IPR043128">
    <property type="entry name" value="Rev_trsase/Diguanyl_cyclase"/>
</dbReference>
<keyword evidence="4" id="KW-1133">Transmembrane helix</keyword>
<dbReference type="SUPFAM" id="SSF55073">
    <property type="entry name" value="Nucleotide cyclase"/>
    <property type="match status" value="1"/>
</dbReference>
<dbReference type="PANTHER" id="PTHR45138">
    <property type="entry name" value="REGULATORY COMPONENTS OF SENSORY TRANSDUCTION SYSTEM"/>
    <property type="match status" value="1"/>
</dbReference>
<feature type="transmembrane region" description="Helical" evidence="4">
    <location>
        <begin position="283"/>
        <end position="306"/>
    </location>
</feature>
<gene>
    <name evidence="7" type="ORF">DNK34_24305</name>
    <name evidence="6" type="ORF">DNK44_08780</name>
</gene>
<evidence type="ECO:0000313" key="7">
    <source>
        <dbReference type="EMBL" id="TBU99558.1"/>
    </source>
</evidence>
<keyword evidence="4" id="KW-0472">Membrane</keyword>
<dbReference type="GO" id="GO:0052621">
    <property type="term" value="F:diguanylate cyclase activity"/>
    <property type="evidence" value="ECO:0007669"/>
    <property type="project" value="UniProtKB-EC"/>
</dbReference>
<evidence type="ECO:0000256" key="2">
    <source>
        <dbReference type="ARBA" id="ARBA00004533"/>
    </source>
</evidence>
<dbReference type="AlphaFoldDB" id="A0A4Q9R3D1"/>
<dbReference type="Pfam" id="PF00990">
    <property type="entry name" value="GGDEF"/>
    <property type="match status" value="1"/>
</dbReference>
<feature type="domain" description="GGDEF" evidence="5">
    <location>
        <begin position="393"/>
        <end position="524"/>
    </location>
</feature>
<feature type="transmembrane region" description="Helical" evidence="4">
    <location>
        <begin position="12"/>
        <end position="34"/>
    </location>
</feature>
<dbReference type="EC" id="2.7.7.65" evidence="3"/>
<dbReference type="SMART" id="SM00267">
    <property type="entry name" value="GGDEF"/>
    <property type="match status" value="1"/>
</dbReference>
<evidence type="ECO:0000256" key="4">
    <source>
        <dbReference type="SAM" id="Phobius"/>
    </source>
</evidence>
<dbReference type="RefSeq" id="WP_131177853.1">
    <property type="nucleotide sequence ID" value="NZ_QJUL01000010.1"/>
</dbReference>
<dbReference type="PANTHER" id="PTHR45138:SF24">
    <property type="entry name" value="DIGUANYLATE CYCLASE DGCC-RELATED"/>
    <property type="match status" value="1"/>
</dbReference>
<comment type="subcellular location">
    <subcellularLocation>
        <location evidence="2">Cell inner membrane</location>
    </subcellularLocation>
</comment>
<evidence type="ECO:0000313" key="9">
    <source>
        <dbReference type="Proteomes" id="UP000293172"/>
    </source>
</evidence>
<sequence length="531" mass="58285">MPYSNKGLRLDLRTLMLMLSALTALVMLVTSFFASYHVQRQLLIDNAQQSNQVYASKLASITDIYLHNALQQLAYSANLQVSRFADPVLMQAETERLLRQTNSFNSTFVIDAEGVVRATSPSMPWAVGKTLDTDGARQALIERRPLVSRPYMSAASNLVVALSQPVFDAEGRYLGYVGGSIYLHQSNVLNRLLGEHYYRDGSYLYVVDSDRRLLYHPDEGRVGSIVEQSGLLDMLATQDTGTLRTANSRGDVLLAGYATVASVGWGIVSQRPLKQTVAPLNHLMLNVLIISAPLILVGCLFIWWLALTIARPLWQLAASAHELDQPGTAERIGEVRSWYFEAAELKRALLLGLNLLHERIGKLKRDVQTDPLTGLNNRRGVQPMLAIWQAEGLPFSAIALDIDHFKRINDSHGHHIGDTVLQKLADLMRGSSRGGDVLCRTGGEEFLMLLPGTAMEAATAVAERLRQSVEQVDFPGVGRITLSLGVAHWHPGSRQEPADVLKAADRQLYLAKAGGRNRVSVEPGPAAGLPG</sequence>
<dbReference type="OrthoDB" id="9812260at2"/>
<organism evidence="6 9">
    <name type="scientific">Phytopseudomonas dryadis</name>
    <dbReference type="NCBI Taxonomy" id="2487520"/>
    <lineage>
        <taxon>Bacteria</taxon>
        <taxon>Pseudomonadati</taxon>
        <taxon>Pseudomonadota</taxon>
        <taxon>Gammaproteobacteria</taxon>
        <taxon>Pseudomonadales</taxon>
        <taxon>Pseudomonadaceae</taxon>
        <taxon>Phytopseudomonas</taxon>
    </lineage>
</organism>
<dbReference type="CDD" id="cd18774">
    <property type="entry name" value="PDC2_HK_sensor"/>
    <property type="match status" value="1"/>
</dbReference>
<dbReference type="Gene3D" id="3.30.70.270">
    <property type="match status" value="1"/>
</dbReference>
<dbReference type="NCBIfam" id="TIGR00254">
    <property type="entry name" value="GGDEF"/>
    <property type="match status" value="1"/>
</dbReference>
<reference evidence="8 9" key="1">
    <citation type="submission" date="2018-06" db="EMBL/GenBank/DDBJ databases">
        <title>Three novel Pseudomonas species isolated from symptomatic oak.</title>
        <authorList>
            <person name="Bueno-Gonzalez V."/>
            <person name="Brady C."/>
        </authorList>
    </citation>
    <scope>NUCLEOTIDE SEQUENCE [LARGE SCALE GENOMIC DNA]</scope>
    <source>
        <strain evidence="7 8">P26B</strain>
        <strain evidence="6 9">P6B</strain>
    </source>
</reference>
<evidence type="ECO:0000259" key="5">
    <source>
        <dbReference type="PROSITE" id="PS50887"/>
    </source>
</evidence>
<dbReference type="InterPro" id="IPR000160">
    <property type="entry name" value="GGDEF_dom"/>
</dbReference>
<evidence type="ECO:0000313" key="8">
    <source>
        <dbReference type="Proteomes" id="UP000291334"/>
    </source>
</evidence>
<feature type="transmembrane region" description="Helical" evidence="4">
    <location>
        <begin position="252"/>
        <end position="268"/>
    </location>
</feature>
<dbReference type="InterPro" id="IPR029787">
    <property type="entry name" value="Nucleotide_cyclase"/>
</dbReference>
<dbReference type="GO" id="GO:0043709">
    <property type="term" value="P:cell adhesion involved in single-species biofilm formation"/>
    <property type="evidence" value="ECO:0007669"/>
    <property type="project" value="TreeGrafter"/>
</dbReference>
<accession>A0A4Q9R3D1</accession>
<dbReference type="PROSITE" id="PS50887">
    <property type="entry name" value="GGDEF"/>
    <property type="match status" value="1"/>
</dbReference>
<keyword evidence="8" id="KW-1185">Reference proteome</keyword>
<dbReference type="CDD" id="cd18773">
    <property type="entry name" value="PDC1_HK_sensor"/>
    <property type="match status" value="1"/>
</dbReference>
<dbReference type="Proteomes" id="UP000291334">
    <property type="component" value="Unassembled WGS sequence"/>
</dbReference>
<dbReference type="InterPro" id="IPR050469">
    <property type="entry name" value="Diguanylate_Cyclase"/>
</dbReference>
<evidence type="ECO:0000256" key="3">
    <source>
        <dbReference type="ARBA" id="ARBA00012528"/>
    </source>
</evidence>
<keyword evidence="4" id="KW-0812">Transmembrane</keyword>
<evidence type="ECO:0000256" key="1">
    <source>
        <dbReference type="ARBA" id="ARBA00001946"/>
    </source>
</evidence>
<dbReference type="Gene3D" id="3.30.450.20">
    <property type="entry name" value="PAS domain"/>
    <property type="match status" value="1"/>
</dbReference>